<evidence type="ECO:0000313" key="3">
    <source>
        <dbReference type="EMBL" id="MDT2250793.1"/>
    </source>
</evidence>
<organism evidence="3 5">
    <name type="scientific">Paenibacillus larvae</name>
    <dbReference type="NCBI Taxonomy" id="1464"/>
    <lineage>
        <taxon>Bacteria</taxon>
        <taxon>Bacillati</taxon>
        <taxon>Bacillota</taxon>
        <taxon>Bacilli</taxon>
        <taxon>Bacillales</taxon>
        <taxon>Paenibacillaceae</taxon>
        <taxon>Paenibacillus</taxon>
    </lineage>
</organism>
<dbReference type="EMBL" id="JARQGV010000001">
    <property type="protein sequence ID" value="MDT2249826.1"/>
    <property type="molecule type" value="Genomic_DNA"/>
</dbReference>
<protein>
    <submittedName>
        <fullName evidence="3">DUF5405 family protein</fullName>
    </submittedName>
</protein>
<gene>
    <name evidence="2" type="ORF">P7H09_00035</name>
    <name evidence="3" type="ORF">P7H09_05275</name>
    <name evidence="4" type="ORF">P7H09_24610</name>
</gene>
<dbReference type="RefSeq" id="WP_036656108.1">
    <property type="nucleotide sequence ID" value="NZ_CP121102.1"/>
</dbReference>
<dbReference type="AlphaFoldDB" id="A0AAP5JSD3"/>
<evidence type="ECO:0000313" key="5">
    <source>
        <dbReference type="Proteomes" id="UP001259239"/>
    </source>
</evidence>
<comment type="caution">
    <text evidence="3">The sequence shown here is derived from an EMBL/GenBank/DDBJ whole genome shotgun (WGS) entry which is preliminary data.</text>
</comment>
<dbReference type="Proteomes" id="UP001259239">
    <property type="component" value="Unassembled WGS sequence"/>
</dbReference>
<evidence type="ECO:0000313" key="4">
    <source>
        <dbReference type="EMBL" id="MDT2254307.1"/>
    </source>
</evidence>
<reference evidence="3" key="2">
    <citation type="submission" date="2023-03" db="EMBL/GenBank/DDBJ databases">
        <authorList>
            <person name="Obshta O."/>
            <person name="Zabrodski M.W."/>
            <person name="Soomro T."/>
            <person name="Wilson G."/>
            <person name="Masood F."/>
            <person name="Thebeau J."/>
            <person name="Bezerra Da Silva M.C."/>
            <person name="Raza F."/>
            <person name="Biganski S."/>
            <person name="Jose M."/>
            <person name="Camilli M."/>
            <person name="Kozii I.V."/>
            <person name="Kozii R.V."/>
            <person name="Simko E."/>
            <person name="Wood S.C."/>
        </authorList>
    </citation>
    <scope>NUCLEOTIDE SEQUENCE</scope>
    <source>
        <strain evidence="3">PL001</strain>
    </source>
</reference>
<reference evidence="3" key="1">
    <citation type="journal article" date="2023" name="J. Vet. Diagn. Invest.">
        <title>Oxytetracycline-resistant Paenibacillus larvae identified in commercial beekeeping operations in Saskatchewan using pooled honey sampling.</title>
        <authorList>
            <person name="Obshta O."/>
            <person name="Zabrodski M.W."/>
            <person name="Soomro T."/>
            <person name="Wilson G."/>
            <person name="Masood F."/>
            <person name="Thebeau J."/>
            <person name="Silva M.C.B."/>
            <person name="Biganski S."/>
            <person name="Kozii I.V."/>
            <person name="Koziy R.V."/>
            <person name="Raza M.F."/>
            <person name="Jose M.S."/>
            <person name="Simko E."/>
            <person name="Wood S.C."/>
        </authorList>
    </citation>
    <scope>NUCLEOTIDE SEQUENCE</scope>
    <source>
        <strain evidence="3">PL001</strain>
    </source>
</reference>
<dbReference type="EMBL" id="JARQGV010000004">
    <property type="protein sequence ID" value="MDT2250793.1"/>
    <property type="molecule type" value="Genomic_DNA"/>
</dbReference>
<dbReference type="InterPro" id="IPR035404">
    <property type="entry name" value="DUF5405"/>
</dbReference>
<dbReference type="EMBL" id="JARQGV010000004">
    <property type="protein sequence ID" value="MDT2254307.1"/>
    <property type="molecule type" value="Genomic_DNA"/>
</dbReference>
<dbReference type="Pfam" id="PF17399">
    <property type="entry name" value="DUF5405"/>
    <property type="match status" value="1"/>
</dbReference>
<feature type="domain" description="DUF5405" evidence="1">
    <location>
        <begin position="6"/>
        <end position="79"/>
    </location>
</feature>
<proteinExistence type="predicted"/>
<evidence type="ECO:0000313" key="2">
    <source>
        <dbReference type="EMBL" id="MDT2249826.1"/>
    </source>
</evidence>
<accession>A0AAP5JSD3</accession>
<sequence length="86" mass="10090">MKVHIEDDLYITSDERQFCLSQLRKSMDKEGNEKEYFVHLGFYSSLGGLINDFIKRKIKETPSTTLCELLQEVRNIEAYVKSKVQI</sequence>
<evidence type="ECO:0000259" key="1">
    <source>
        <dbReference type="Pfam" id="PF17399"/>
    </source>
</evidence>
<name>A0AAP5JSD3_9BACL</name>